<keyword evidence="5" id="KW-0539">Nucleus</keyword>
<dbReference type="InterPro" id="IPR028159">
    <property type="entry name" value="RPA_interact_C_dom"/>
</dbReference>
<dbReference type="Pfam" id="PF14768">
    <property type="entry name" value="RPA_interact_C"/>
    <property type="match status" value="1"/>
</dbReference>
<organism evidence="8 9">
    <name type="scientific">Dufourea novaeangliae</name>
    <name type="common">Sweat bee</name>
    <dbReference type="NCBI Taxonomy" id="178035"/>
    <lineage>
        <taxon>Eukaryota</taxon>
        <taxon>Metazoa</taxon>
        <taxon>Ecdysozoa</taxon>
        <taxon>Arthropoda</taxon>
        <taxon>Hexapoda</taxon>
        <taxon>Insecta</taxon>
        <taxon>Pterygota</taxon>
        <taxon>Neoptera</taxon>
        <taxon>Endopterygota</taxon>
        <taxon>Hymenoptera</taxon>
        <taxon>Apocrita</taxon>
        <taxon>Aculeata</taxon>
        <taxon>Apoidea</taxon>
        <taxon>Anthophila</taxon>
        <taxon>Halictidae</taxon>
        <taxon>Rophitinae</taxon>
        <taxon>Dufourea</taxon>
    </lineage>
</organism>
<dbReference type="Proteomes" id="UP000076502">
    <property type="component" value="Unassembled WGS sequence"/>
</dbReference>
<evidence type="ECO:0000256" key="1">
    <source>
        <dbReference type="ARBA" id="ARBA00004123"/>
    </source>
</evidence>
<evidence type="ECO:0000256" key="3">
    <source>
        <dbReference type="ARBA" id="ARBA00022771"/>
    </source>
</evidence>
<dbReference type="PANTHER" id="PTHR31742">
    <property type="entry name" value="RPA-INTERACTING PROTEIN RPAIN"/>
    <property type="match status" value="1"/>
</dbReference>
<reference evidence="8 9" key="1">
    <citation type="submission" date="2015-07" db="EMBL/GenBank/DDBJ databases">
        <title>The genome of Dufourea novaeangliae.</title>
        <authorList>
            <person name="Pan H."/>
            <person name="Kapheim K."/>
        </authorList>
    </citation>
    <scope>NUCLEOTIDE SEQUENCE [LARGE SCALE GENOMIC DNA]</scope>
    <source>
        <strain evidence="8">0120121106</strain>
        <tissue evidence="8">Whole body</tissue>
    </source>
</reference>
<dbReference type="OrthoDB" id="435311at2759"/>
<feature type="domain" description="RPA-interacting protein N-terminal" evidence="6">
    <location>
        <begin position="17"/>
        <end position="56"/>
    </location>
</feature>
<comment type="subcellular location">
    <subcellularLocation>
        <location evidence="1">Nucleus</location>
    </subcellularLocation>
</comment>
<evidence type="ECO:0000313" key="8">
    <source>
        <dbReference type="EMBL" id="KZC13258.1"/>
    </source>
</evidence>
<evidence type="ECO:0000256" key="5">
    <source>
        <dbReference type="ARBA" id="ARBA00023242"/>
    </source>
</evidence>
<evidence type="ECO:0000256" key="4">
    <source>
        <dbReference type="ARBA" id="ARBA00022833"/>
    </source>
</evidence>
<evidence type="ECO:0000256" key="2">
    <source>
        <dbReference type="ARBA" id="ARBA00022723"/>
    </source>
</evidence>
<keyword evidence="9" id="KW-1185">Reference proteome</keyword>
<evidence type="ECO:0000259" key="7">
    <source>
        <dbReference type="Pfam" id="PF14768"/>
    </source>
</evidence>
<dbReference type="EMBL" id="KQ434998">
    <property type="protein sequence ID" value="KZC13258.1"/>
    <property type="molecule type" value="Genomic_DNA"/>
</dbReference>
<dbReference type="PANTHER" id="PTHR31742:SF1">
    <property type="entry name" value="RPA-INTERACTING PROTEIN"/>
    <property type="match status" value="1"/>
</dbReference>
<dbReference type="GO" id="GO:0005634">
    <property type="term" value="C:nucleus"/>
    <property type="evidence" value="ECO:0007669"/>
    <property type="project" value="UniProtKB-SubCell"/>
</dbReference>
<name>A0A154PPT1_DUFNO</name>
<dbReference type="GO" id="GO:0006606">
    <property type="term" value="P:protein import into nucleus"/>
    <property type="evidence" value="ECO:0007669"/>
    <property type="project" value="TreeGrafter"/>
</dbReference>
<evidence type="ECO:0000313" key="9">
    <source>
        <dbReference type="Proteomes" id="UP000076502"/>
    </source>
</evidence>
<protein>
    <submittedName>
        <fullName evidence="8">RPA-interacting protein</fullName>
    </submittedName>
</protein>
<dbReference type="GO" id="GO:0008270">
    <property type="term" value="F:zinc ion binding"/>
    <property type="evidence" value="ECO:0007669"/>
    <property type="project" value="UniProtKB-KW"/>
</dbReference>
<keyword evidence="2" id="KW-0479">Metal-binding</keyword>
<keyword evidence="4" id="KW-0862">Zinc</keyword>
<accession>A0A154PPT1</accession>
<feature type="domain" description="RPA-interacting protein C-terminal" evidence="7">
    <location>
        <begin position="146"/>
        <end position="221"/>
    </location>
</feature>
<dbReference type="STRING" id="178035.A0A154PPT1"/>
<evidence type="ECO:0000259" key="6">
    <source>
        <dbReference type="Pfam" id="PF14766"/>
    </source>
</evidence>
<dbReference type="AlphaFoldDB" id="A0A154PPT1"/>
<gene>
    <name evidence="8" type="ORF">WN55_05564</name>
</gene>
<keyword evidence="3" id="KW-0863">Zinc-finger</keyword>
<sequence>MENIALSPTMSMKLKNRESVNKIKHGSPKLQEVLRERCRQRMREKRGQLFNRTRFGIEINSKDVQDTLTEIVRKELNIIATTDLDPTVNPFSHIVSGPLDPEEALELETEIINEEEQWILQEYETMSQEELELLALAADQEVNEVICPTCQVSNLTEEVGEITCTSCTFKLNNITLKDLDHLISKSVNTHSAMCTNPPGFLPLAGNSNVCLCLICDKCSTLTPVT</sequence>
<dbReference type="InterPro" id="IPR028156">
    <property type="entry name" value="RIP"/>
</dbReference>
<dbReference type="InterPro" id="IPR028158">
    <property type="entry name" value="RPA_interact_N_dom"/>
</dbReference>
<proteinExistence type="predicted"/>
<dbReference type="Pfam" id="PF14766">
    <property type="entry name" value="RPA_interact_N"/>
    <property type="match status" value="1"/>
</dbReference>